<proteinExistence type="predicted"/>
<protein>
    <submittedName>
        <fullName evidence="2">Uncharacterized protein</fullName>
    </submittedName>
</protein>
<keyword evidence="1" id="KW-1133">Transmembrane helix</keyword>
<keyword evidence="3" id="KW-1185">Reference proteome</keyword>
<dbReference type="RefSeq" id="WP_193150149.1">
    <property type="nucleotide sequence ID" value="NZ_CP041235.1"/>
</dbReference>
<reference evidence="2 3" key="1">
    <citation type="submission" date="2019-06" db="EMBL/GenBank/DDBJ databases">
        <title>Sulfurimonas gotlandica sp. nov., a chemoautotrophic and psychrotolerant epsilonproteobacterium isolated from a pelagic redoxcline, and an emended description of the genus Sulfurimonas.</title>
        <authorList>
            <person name="Wang S."/>
            <person name="Jiang L."/>
            <person name="Shao Z."/>
        </authorList>
    </citation>
    <scope>NUCLEOTIDE SEQUENCE [LARGE SCALE GENOMIC DNA]</scope>
    <source>
        <strain evidence="2 3">S2-6</strain>
    </source>
</reference>
<evidence type="ECO:0000313" key="2">
    <source>
        <dbReference type="EMBL" id="QOP43968.1"/>
    </source>
</evidence>
<dbReference type="AlphaFoldDB" id="A0A7M1B5F9"/>
<sequence length="134" mass="15497">MERFFELEIAYIVIGIFFLAITAFVTTRDFMPKGAFKKGMTGIFAIFAIMIGIHYFVTTKRMQGVKEIFNEGKTVICENKMRRTISQSVLISKELGWKLDGDYFKNPDFIRDFHTARCVDYSPIAPKDESKNDK</sequence>
<organism evidence="2 3">
    <name type="scientific">Sulfurimonas sediminis</name>
    <dbReference type="NCBI Taxonomy" id="2590020"/>
    <lineage>
        <taxon>Bacteria</taxon>
        <taxon>Pseudomonadati</taxon>
        <taxon>Campylobacterota</taxon>
        <taxon>Epsilonproteobacteria</taxon>
        <taxon>Campylobacterales</taxon>
        <taxon>Sulfurimonadaceae</taxon>
        <taxon>Sulfurimonas</taxon>
    </lineage>
</organism>
<dbReference type="KEGG" id="ssei:FJR45_08405"/>
<evidence type="ECO:0000256" key="1">
    <source>
        <dbReference type="SAM" id="Phobius"/>
    </source>
</evidence>
<accession>A0A7M1B5F9</accession>
<dbReference type="EMBL" id="CP041235">
    <property type="protein sequence ID" value="QOP43968.1"/>
    <property type="molecule type" value="Genomic_DNA"/>
</dbReference>
<feature type="transmembrane region" description="Helical" evidence="1">
    <location>
        <begin position="39"/>
        <end position="57"/>
    </location>
</feature>
<gene>
    <name evidence="2" type="ORF">FJR45_08405</name>
</gene>
<keyword evidence="1" id="KW-0472">Membrane</keyword>
<evidence type="ECO:0000313" key="3">
    <source>
        <dbReference type="Proteomes" id="UP000593719"/>
    </source>
</evidence>
<dbReference type="Proteomes" id="UP000593719">
    <property type="component" value="Chromosome"/>
</dbReference>
<feature type="transmembrane region" description="Helical" evidence="1">
    <location>
        <begin position="9"/>
        <end position="27"/>
    </location>
</feature>
<name>A0A7M1B5F9_9BACT</name>
<keyword evidence="1" id="KW-0812">Transmembrane</keyword>